<evidence type="ECO:0000256" key="4">
    <source>
        <dbReference type="ARBA" id="ARBA00023175"/>
    </source>
</evidence>
<dbReference type="PROSITE" id="PS51456">
    <property type="entry name" value="MYOSIN_MOTOR"/>
    <property type="match status" value="1"/>
</dbReference>
<evidence type="ECO:0000313" key="8">
    <source>
        <dbReference type="EMBL" id="QHU35238.1"/>
    </source>
</evidence>
<feature type="coiled-coil region" evidence="6">
    <location>
        <begin position="924"/>
        <end position="973"/>
    </location>
</feature>
<dbReference type="GO" id="GO:0016459">
    <property type="term" value="C:myosin complex"/>
    <property type="evidence" value="ECO:0007669"/>
    <property type="project" value="UniProtKB-KW"/>
</dbReference>
<dbReference type="GO" id="GO:0005524">
    <property type="term" value="F:ATP binding"/>
    <property type="evidence" value="ECO:0007669"/>
    <property type="project" value="UniProtKB-KW"/>
</dbReference>
<dbReference type="GO" id="GO:0007015">
    <property type="term" value="P:actin filament organization"/>
    <property type="evidence" value="ECO:0007669"/>
    <property type="project" value="TreeGrafter"/>
</dbReference>
<keyword evidence="3" id="KW-0518">Myosin</keyword>
<evidence type="ECO:0000259" key="7">
    <source>
        <dbReference type="PROSITE" id="PS51456"/>
    </source>
</evidence>
<evidence type="ECO:0000256" key="6">
    <source>
        <dbReference type="SAM" id="Coils"/>
    </source>
</evidence>
<feature type="coiled-coil region" evidence="6">
    <location>
        <begin position="864"/>
        <end position="892"/>
    </location>
</feature>
<keyword evidence="1" id="KW-0547">Nucleotide-binding</keyword>
<evidence type="ECO:0000256" key="2">
    <source>
        <dbReference type="ARBA" id="ARBA00022840"/>
    </source>
</evidence>
<dbReference type="Gene3D" id="3.40.850.10">
    <property type="entry name" value="Kinesin motor domain"/>
    <property type="match status" value="1"/>
</dbReference>
<dbReference type="GO" id="GO:0005737">
    <property type="term" value="C:cytoplasm"/>
    <property type="evidence" value="ECO:0007669"/>
    <property type="project" value="TreeGrafter"/>
</dbReference>
<dbReference type="PANTHER" id="PTHR13140:SF706">
    <property type="entry name" value="DILUTE CLASS UNCONVENTIONAL MYOSIN, ISOFORM C"/>
    <property type="match status" value="1"/>
</dbReference>
<keyword evidence="4" id="KW-0505">Motor protein</keyword>
<dbReference type="Gene3D" id="1.20.120.720">
    <property type="entry name" value="Myosin VI head, motor domain, U50 subdomain"/>
    <property type="match status" value="1"/>
</dbReference>
<dbReference type="PRINTS" id="PR00193">
    <property type="entry name" value="MYOSINHEAVY"/>
</dbReference>
<dbReference type="InterPro" id="IPR027417">
    <property type="entry name" value="P-loop_NTPase"/>
</dbReference>
<reference evidence="8" key="1">
    <citation type="journal article" date="2020" name="Nature">
        <title>Giant virus diversity and host interactions through global metagenomics.</title>
        <authorList>
            <person name="Schulz F."/>
            <person name="Roux S."/>
            <person name="Paez-Espino D."/>
            <person name="Jungbluth S."/>
            <person name="Walsh D.A."/>
            <person name="Denef V.J."/>
            <person name="McMahon K.D."/>
            <person name="Konstantinidis K.T."/>
            <person name="Eloe-Fadrosh E.A."/>
            <person name="Kyrpides N.C."/>
            <person name="Woyke T."/>
        </authorList>
    </citation>
    <scope>NUCLEOTIDE SEQUENCE</scope>
    <source>
        <strain evidence="8">GVMAG-S-1017745-26</strain>
    </source>
</reference>
<evidence type="ECO:0000256" key="3">
    <source>
        <dbReference type="ARBA" id="ARBA00023123"/>
    </source>
</evidence>
<sequence length="1040" mass="123404">MNQNQLCWIKIDEKWEKGEIINKKDDNLVINIGDNNIEVKIFSDEILFRNTDKEDNCNNLIELIHLNEPSILNNICLRYKEDNIYTFNGNILIAINPFKKLDIYHDKNIKNYAINNFQNLLPHPFYIGKQSLENIKTGQNQTILVSGESGAGKTQTTKYLMNYITNISNKSIDNLENKILASNPILEAFGNAKTIRNDNSSRFGKFIKLLFKDNTLCGAEINTYLLEKIRITKLSNNERNFHIFYMLINGFTKEKKRKYHLDNILDYNYLKRSNIISRNDGVNDDEMFKELEESFNTLNFNEDEIDNIYKIVSAILQLGNVEKLDNILNNSYLINYCDLMGFPINNIINIFQYRYIEVNGETIEISNKQEDFIVIRDTLSQLIYCLLFEYLVKKINSSIKSESENFIGILDIFGFEVFKNNGFEQLCINYTNEKLQSIFNKFIFQLEQEEYIKEQIEWKDISYPDNLNIIKLFENKKGGLFGLLQEQCILKSGNDKGLYSLLVKNLDNKPNLFVNSRDKAYQRFTIEHYAGKVEYTVDNFIHKNRNKIETRFQDLINNGSEFIQQFNLDIFNQNDKGHKTKSLIYQFRNSLNDLLKIISSTRQHYIRCIKPNDVNTANNFDKSRVLEQLKYCGVLEAIKIARAGYPIRIKKKKFIDHFYTFMNNSNINLDINNIANFIEKSSEVEKNDYQLGNTKVFLKKHIYDELILRNRLLVNTKAIIIQKNILSWYYKSRWYKIKKLKTLIRLYKKYYIEKNRNATKIVCIYRSYYIRKQYINYKKRIILIQSIFRMNEGKKIFVKITNSIKLQSFIRMYFTKKDYLLLRDKHRYSKIIQRSFHKYKNRQLIFKKIKELLNINNRCALLEKMLEEERVAREQERVAREQERNAKEQERVTMSGQKFASKIKDIDNLGNNLENNFIENGEIILKHQKILDEKNAKIEALLNENNRLKNDRLKNDRLKNDRLENNSNNIINDNNLVNIPLVNSEINDVENETFINYEIANKMEQLYLQLSQAQEQLKNMKKNQIPKNKGFFDVIKGFFK</sequence>
<feature type="domain" description="Myosin motor" evidence="7">
    <location>
        <begin position="55"/>
        <end position="711"/>
    </location>
</feature>
<dbReference type="SUPFAM" id="SSF52540">
    <property type="entry name" value="P-loop containing nucleoside triphosphate hydrolases"/>
    <property type="match status" value="1"/>
</dbReference>
<dbReference type="CDD" id="cd00124">
    <property type="entry name" value="MYSc"/>
    <property type="match status" value="1"/>
</dbReference>
<organism evidence="8">
    <name type="scientific">viral metagenome</name>
    <dbReference type="NCBI Taxonomy" id="1070528"/>
    <lineage>
        <taxon>unclassified sequences</taxon>
        <taxon>metagenomes</taxon>
        <taxon>organismal metagenomes</taxon>
    </lineage>
</organism>
<dbReference type="Pfam" id="PF00063">
    <property type="entry name" value="Myosin_head"/>
    <property type="match status" value="1"/>
</dbReference>
<dbReference type="AlphaFoldDB" id="A0A6C0LYX8"/>
<accession>A0A6C0LYX8</accession>
<dbReference type="FunFam" id="1.10.10.820:FF:000001">
    <property type="entry name" value="Myosin heavy chain"/>
    <property type="match status" value="1"/>
</dbReference>
<name>A0A6C0LYX8_9ZZZZ</name>
<dbReference type="Gene3D" id="1.20.58.530">
    <property type="match status" value="1"/>
</dbReference>
<dbReference type="PANTHER" id="PTHR13140">
    <property type="entry name" value="MYOSIN"/>
    <property type="match status" value="1"/>
</dbReference>
<keyword evidence="2" id="KW-0067">ATP-binding</keyword>
<evidence type="ECO:0000256" key="1">
    <source>
        <dbReference type="ARBA" id="ARBA00022741"/>
    </source>
</evidence>
<keyword evidence="6" id="KW-0175">Coiled coil</keyword>
<protein>
    <recommendedName>
        <fullName evidence="7">Myosin motor domain-containing protein</fullName>
    </recommendedName>
</protein>
<dbReference type="Gene3D" id="1.10.10.820">
    <property type="match status" value="1"/>
</dbReference>
<proteinExistence type="predicted"/>
<evidence type="ECO:0000256" key="5">
    <source>
        <dbReference type="ARBA" id="ARBA00023203"/>
    </source>
</evidence>
<dbReference type="GO" id="GO:0000146">
    <property type="term" value="F:microfilament motor activity"/>
    <property type="evidence" value="ECO:0007669"/>
    <property type="project" value="TreeGrafter"/>
</dbReference>
<dbReference type="SMART" id="SM00242">
    <property type="entry name" value="MYSc"/>
    <property type="match status" value="1"/>
</dbReference>
<keyword evidence="5" id="KW-0009">Actin-binding</keyword>
<dbReference type="InterPro" id="IPR036961">
    <property type="entry name" value="Kinesin_motor_dom_sf"/>
</dbReference>
<dbReference type="GO" id="GO:0051015">
    <property type="term" value="F:actin filament binding"/>
    <property type="evidence" value="ECO:0007669"/>
    <property type="project" value="TreeGrafter"/>
</dbReference>
<dbReference type="InterPro" id="IPR001609">
    <property type="entry name" value="Myosin_head_motor_dom-like"/>
</dbReference>
<dbReference type="EMBL" id="MN740584">
    <property type="protein sequence ID" value="QHU35238.1"/>
    <property type="molecule type" value="Genomic_DNA"/>
</dbReference>
<dbReference type="Gene3D" id="1.20.5.4820">
    <property type="match status" value="1"/>
</dbReference>
<dbReference type="GO" id="GO:0016020">
    <property type="term" value="C:membrane"/>
    <property type="evidence" value="ECO:0007669"/>
    <property type="project" value="TreeGrafter"/>
</dbReference>